<evidence type="ECO:0008006" key="4">
    <source>
        <dbReference type="Google" id="ProtNLM"/>
    </source>
</evidence>
<evidence type="ECO:0000256" key="1">
    <source>
        <dbReference type="SAM" id="SignalP"/>
    </source>
</evidence>
<keyword evidence="3" id="KW-1185">Reference proteome</keyword>
<dbReference type="AlphaFoldDB" id="A0AA35QPV5"/>
<sequence length="137" mass="15461">MWWGVELLMCILCFYVVFLCCNRPETCGNRSQQLEAKGLLPPNSIFEGPPPPVDRHCHSNGLHASCDCARRALPGPSHQYFIQVSTIGLSGMLIKYRHKSPSFAHVPACQYPYSLSFLIFMCPSSEDFTTETYRIKA</sequence>
<organism evidence="2 3">
    <name type="scientific">Podarcis lilfordi</name>
    <name type="common">Lilford's wall lizard</name>
    <dbReference type="NCBI Taxonomy" id="74358"/>
    <lineage>
        <taxon>Eukaryota</taxon>
        <taxon>Metazoa</taxon>
        <taxon>Chordata</taxon>
        <taxon>Craniata</taxon>
        <taxon>Vertebrata</taxon>
        <taxon>Euteleostomi</taxon>
        <taxon>Lepidosauria</taxon>
        <taxon>Squamata</taxon>
        <taxon>Bifurcata</taxon>
        <taxon>Unidentata</taxon>
        <taxon>Episquamata</taxon>
        <taxon>Laterata</taxon>
        <taxon>Lacertibaenia</taxon>
        <taxon>Lacertidae</taxon>
        <taxon>Podarcis</taxon>
    </lineage>
</organism>
<comment type="caution">
    <text evidence="2">The sequence shown here is derived from an EMBL/GenBank/DDBJ whole genome shotgun (WGS) entry which is preliminary data.</text>
</comment>
<proteinExistence type="predicted"/>
<evidence type="ECO:0000313" key="2">
    <source>
        <dbReference type="EMBL" id="CAI7934914.1"/>
    </source>
</evidence>
<dbReference type="Proteomes" id="UP001178461">
    <property type="component" value="Unassembled WGS sequence"/>
</dbReference>
<feature type="chain" id="PRO_5041207912" description="Secreted protein" evidence="1">
    <location>
        <begin position="22"/>
        <end position="137"/>
    </location>
</feature>
<evidence type="ECO:0000313" key="3">
    <source>
        <dbReference type="Proteomes" id="UP001178461"/>
    </source>
</evidence>
<gene>
    <name evidence="2" type="ORF">PODLI_1B035998</name>
</gene>
<reference evidence="2" key="1">
    <citation type="submission" date="2022-12" db="EMBL/GenBank/DDBJ databases">
        <authorList>
            <person name="Alioto T."/>
            <person name="Alioto T."/>
            <person name="Gomez Garrido J."/>
        </authorList>
    </citation>
    <scope>NUCLEOTIDE SEQUENCE</scope>
</reference>
<dbReference type="EMBL" id="CANTUW010000010">
    <property type="protein sequence ID" value="CAI7934914.1"/>
    <property type="molecule type" value="Genomic_DNA"/>
</dbReference>
<protein>
    <recommendedName>
        <fullName evidence="4">Secreted protein</fullName>
    </recommendedName>
</protein>
<accession>A0AA35QPV5</accession>
<feature type="signal peptide" evidence="1">
    <location>
        <begin position="1"/>
        <end position="21"/>
    </location>
</feature>
<keyword evidence="1" id="KW-0732">Signal</keyword>
<name>A0AA35QPV5_9SAUR</name>